<gene>
    <name evidence="1" type="ORF">J4Q44_G00277200</name>
</gene>
<organism evidence="1 2">
    <name type="scientific">Coregonus suidteri</name>
    <dbReference type="NCBI Taxonomy" id="861788"/>
    <lineage>
        <taxon>Eukaryota</taxon>
        <taxon>Metazoa</taxon>
        <taxon>Chordata</taxon>
        <taxon>Craniata</taxon>
        <taxon>Vertebrata</taxon>
        <taxon>Euteleostomi</taxon>
        <taxon>Actinopterygii</taxon>
        <taxon>Neopterygii</taxon>
        <taxon>Teleostei</taxon>
        <taxon>Protacanthopterygii</taxon>
        <taxon>Salmoniformes</taxon>
        <taxon>Salmonidae</taxon>
        <taxon>Coregoninae</taxon>
        <taxon>Coregonus</taxon>
    </lineage>
</organism>
<comment type="caution">
    <text evidence="1">The sequence shown here is derived from an EMBL/GenBank/DDBJ whole genome shotgun (WGS) entry which is preliminary data.</text>
</comment>
<keyword evidence="2" id="KW-1185">Reference proteome</keyword>
<dbReference type="EMBL" id="JAGTTL010000026">
    <property type="protein sequence ID" value="KAK6301667.1"/>
    <property type="molecule type" value="Genomic_DNA"/>
</dbReference>
<protein>
    <submittedName>
        <fullName evidence="1">Uncharacterized protein</fullName>
    </submittedName>
</protein>
<name>A0AAN8KZ84_9TELE</name>
<evidence type="ECO:0000313" key="2">
    <source>
        <dbReference type="Proteomes" id="UP001356427"/>
    </source>
</evidence>
<evidence type="ECO:0000313" key="1">
    <source>
        <dbReference type="EMBL" id="KAK6301667.1"/>
    </source>
</evidence>
<dbReference type="Proteomes" id="UP001356427">
    <property type="component" value="Unassembled WGS sequence"/>
</dbReference>
<reference evidence="1 2" key="1">
    <citation type="submission" date="2021-04" db="EMBL/GenBank/DDBJ databases">
        <authorList>
            <person name="De Guttry C."/>
            <person name="Zahm M."/>
            <person name="Klopp C."/>
            <person name="Cabau C."/>
            <person name="Louis A."/>
            <person name="Berthelot C."/>
            <person name="Parey E."/>
            <person name="Roest Crollius H."/>
            <person name="Montfort J."/>
            <person name="Robinson-Rechavi M."/>
            <person name="Bucao C."/>
            <person name="Bouchez O."/>
            <person name="Gislard M."/>
            <person name="Lluch J."/>
            <person name="Milhes M."/>
            <person name="Lampietro C."/>
            <person name="Lopez Roques C."/>
            <person name="Donnadieu C."/>
            <person name="Braasch I."/>
            <person name="Desvignes T."/>
            <person name="Postlethwait J."/>
            <person name="Bobe J."/>
            <person name="Wedekind C."/>
            <person name="Guiguen Y."/>
        </authorList>
    </citation>
    <scope>NUCLEOTIDE SEQUENCE [LARGE SCALE GENOMIC DNA]</scope>
    <source>
        <strain evidence="1">Cs_M1</strain>
        <tissue evidence="1">Blood</tissue>
    </source>
</reference>
<sequence>MSVVEREGWKRHAGDGRPPYRADLWCRLGANSGLGWSTEAERGGEAMSHELSPSLCSSLTSLHPSRNTAPCALTFKNQEDT</sequence>
<proteinExistence type="predicted"/>
<accession>A0AAN8KZ84</accession>
<dbReference type="AlphaFoldDB" id="A0AAN8KZ84"/>